<accession>A0A7R7MYV8</accession>
<keyword evidence="1" id="KW-0614">Plasmid</keyword>
<sequence>MEITINIAKWSRYDEVKGFAEKYGISVEQAIEQLVNAGLSYESL</sequence>
<geneLocation type="plasmid" evidence="1 2">
    <name>pM018</name>
</geneLocation>
<dbReference type="RefSeq" id="WP_267918898.1">
    <property type="nucleotide sequence ID" value="NZ_AP024256.1"/>
</dbReference>
<gene>
    <name evidence="1" type="ORF">MINTM018_52590</name>
</gene>
<dbReference type="Proteomes" id="UP000595205">
    <property type="component" value="Plasmid pM018"/>
</dbReference>
<organism evidence="1 2">
    <name type="scientific">Mycobacterium intracellulare</name>
    <dbReference type="NCBI Taxonomy" id="1767"/>
    <lineage>
        <taxon>Bacteria</taxon>
        <taxon>Bacillati</taxon>
        <taxon>Actinomycetota</taxon>
        <taxon>Actinomycetes</taxon>
        <taxon>Mycobacteriales</taxon>
        <taxon>Mycobacteriaceae</taxon>
        <taxon>Mycobacterium</taxon>
        <taxon>Mycobacterium avium complex (MAC)</taxon>
    </lineage>
</organism>
<reference evidence="1 2" key="1">
    <citation type="submission" date="2020-12" db="EMBL/GenBank/DDBJ databases">
        <title>Genome sequence of clinical Mycobacterium intracellulare strains.</title>
        <authorList>
            <person name="Tateishi Y."/>
            <person name="Matsumoto S."/>
            <person name="Fukushima Y."/>
            <person name="Nakajima C."/>
            <person name="Suzuki Y."/>
        </authorList>
    </citation>
    <scope>NUCLEOTIDE SEQUENCE [LARGE SCALE GENOMIC DNA]</scope>
    <source>
        <strain evidence="1 2">M018</strain>
        <plasmid evidence="1 2">pM018</plasmid>
    </source>
</reference>
<dbReference type="AlphaFoldDB" id="A0A7R7MYV8"/>
<protein>
    <submittedName>
        <fullName evidence="1">Uncharacterized protein</fullName>
    </submittedName>
</protein>
<evidence type="ECO:0000313" key="2">
    <source>
        <dbReference type="Proteomes" id="UP000595205"/>
    </source>
</evidence>
<proteinExistence type="predicted"/>
<name>A0A7R7MYV8_MYCIT</name>
<evidence type="ECO:0000313" key="1">
    <source>
        <dbReference type="EMBL" id="BCP02490.1"/>
    </source>
</evidence>
<dbReference type="EMBL" id="AP024256">
    <property type="protein sequence ID" value="BCP02490.1"/>
    <property type="molecule type" value="Genomic_DNA"/>
</dbReference>